<dbReference type="EMBL" id="JACTAM010000004">
    <property type="protein sequence ID" value="KAI2665727.1"/>
    <property type="molecule type" value="Genomic_DNA"/>
</dbReference>
<comment type="caution">
    <text evidence="9">The sequence shown here is derived from an EMBL/GenBank/DDBJ whole genome shotgun (WGS) entry which is preliminary data.</text>
</comment>
<dbReference type="InterPro" id="IPR043502">
    <property type="entry name" value="DNA/RNA_pol_sf"/>
</dbReference>
<feature type="domain" description="Integrase catalytic" evidence="8">
    <location>
        <begin position="791"/>
        <end position="899"/>
    </location>
</feature>
<dbReference type="InterPro" id="IPR041577">
    <property type="entry name" value="RT_RNaseH_2"/>
</dbReference>
<protein>
    <recommendedName>
        <fullName evidence="3">ribonuclease H</fullName>
        <ecNumber evidence="3">3.1.26.4</ecNumber>
    </recommendedName>
</protein>
<proteinExistence type="inferred from homology"/>
<evidence type="ECO:0000256" key="2">
    <source>
        <dbReference type="ARBA" id="ARBA00010879"/>
    </source>
</evidence>
<dbReference type="InterPro" id="IPR000953">
    <property type="entry name" value="Chromo/chromo_shadow_dom"/>
</dbReference>
<dbReference type="PANTHER" id="PTHR37984">
    <property type="entry name" value="PROTEIN CBG26694"/>
    <property type="match status" value="1"/>
</dbReference>
<dbReference type="InterPro" id="IPR000477">
    <property type="entry name" value="RT_dom"/>
</dbReference>
<sequence>MESNPAEEPSPLSNVECILSILSDQAAAVQRHDQALTEILQCLSTPSPSAQAVPIPTESIRPIMLSSSEPKLPAPERFDGNPDKCRGFITQCTRSVSEFAIEFRTLATEAGWNSQALRAAFHNALSPEIKDELAFRDPAPDLESLIDVATRVDHRLRERQQETVGKSQLSPGKRGSWTRVDTTPSSSSGIFLPVTISQGDQQHQLQAFIDSGAAGNLDVDVAKDLSIKTLTLQRALSITALDDRPLGSGQPSQTIPGTHPVEPSPKLAQVPSEYADLIEVFSKTRAAALPPHRPYDCAIELLSGTCPPRGRLYSLSIPERAAMDKYIKEALENGFIRPSTSPAGAGFFFVEKKDGGLRPCIDYQGLNRITIKNRYPLPLMTTAFEILQGATIFSKLDLRNAYHLVRIREGDEWKTAFNTPTGHFEYRVMPLGLVNAPAVFQAFINDVLRDTLNKFVFVYLDDILVFSSSYQEHVQHVRQVLQRLLQNRLFIKLEKSEFHVARVSFLRFIVSKGSLQMDPSKVRAVLDWPQPNSVKQVQRFLGFANFYRRFIRDFSSVAEPIIALTKEFQPFKCSKEAEGAFNRLKKLFTSAPILTLPDPETPFVVEVDAADSGVGAVLSQRSSVDNKLHSCAYFSRKLTPTQRNYDIGNRELLAVKMALEEWRHWLEWARFNFLIWTDHQILTYIREAKRVQEYKTRCPVQTVQPTRGSGNTKTILPHSKIVASVQWSLEAAVTNSTLDQRMVPLAFCSYPATSILRSYSWHTPVLPRVNLEPPELDPRTHPHGLLHTLPVPRRPWSHISLDFVTGLPESQGNYVILVVVDRFSKACHLLPLPKLPTASQAAELLIKHEFRIHGFPQDMVSDRGPQFTSRFWKAFGHLIGSTISLSSGFHPQSNGQTEKRVWLSTKDLPLKVESRKLTPRYVGPFKILKKINPVSYRLLLARSMRIHPTFHISRLKPVFCSPLSPASKTAPVPRIINGKPAYTVHRLLDSRKVRGGTQYLVDWESYGPEEQSWVPARDILDPTLIRAFHQNYRQRNVRSRS</sequence>
<dbReference type="Gene3D" id="3.10.10.10">
    <property type="entry name" value="HIV Type 1 Reverse Transcriptase, subunit A, domain 1"/>
    <property type="match status" value="1"/>
</dbReference>
<dbReference type="Pfam" id="PF24626">
    <property type="entry name" value="SH3_Tf2-1"/>
    <property type="match status" value="1"/>
</dbReference>
<dbReference type="CDD" id="cd09274">
    <property type="entry name" value="RNase_HI_RT_Ty3"/>
    <property type="match status" value="1"/>
</dbReference>
<dbReference type="InterPro" id="IPR023780">
    <property type="entry name" value="Chromo_domain"/>
</dbReference>
<feature type="domain" description="Reverse transcriptase" evidence="7">
    <location>
        <begin position="331"/>
        <end position="510"/>
    </location>
</feature>
<dbReference type="EC" id="3.1.26.4" evidence="3"/>
<dbReference type="InterPro" id="IPR001584">
    <property type="entry name" value="Integrase_cat-core"/>
</dbReference>
<dbReference type="SMART" id="SM00298">
    <property type="entry name" value="CHROMO"/>
    <property type="match status" value="1"/>
</dbReference>
<name>A0ABQ8MTL7_LABRO</name>
<dbReference type="Pfam" id="PF00665">
    <property type="entry name" value="rve"/>
    <property type="match status" value="1"/>
</dbReference>
<gene>
    <name evidence="9" type="ORF">H4Q32_022812</name>
</gene>
<evidence type="ECO:0000256" key="4">
    <source>
        <dbReference type="ARBA" id="ARBA00023268"/>
    </source>
</evidence>
<comment type="subcellular location">
    <subcellularLocation>
        <location evidence="1">Nucleus</location>
    </subcellularLocation>
</comment>
<reference evidence="9 10" key="1">
    <citation type="submission" date="2022-01" db="EMBL/GenBank/DDBJ databases">
        <title>A high-quality chromosome-level genome assembly of rohu carp, Labeo rohita.</title>
        <authorList>
            <person name="Arick M.A. II"/>
            <person name="Hsu C.-Y."/>
            <person name="Magbanua Z."/>
            <person name="Pechanova O."/>
            <person name="Grover C."/>
            <person name="Miller E."/>
            <person name="Thrash A."/>
            <person name="Ezzel L."/>
            <person name="Alam S."/>
            <person name="Benzie J."/>
            <person name="Hamilton M."/>
            <person name="Karsi A."/>
            <person name="Lawrence M.L."/>
            <person name="Peterson D.G."/>
        </authorList>
    </citation>
    <scope>NUCLEOTIDE SEQUENCE [LARGE SCALE GENOMIC DNA]</scope>
    <source>
        <strain evidence="10">BAU-BD-2019</strain>
        <tissue evidence="9">Blood</tissue>
    </source>
</reference>
<dbReference type="SUPFAM" id="SSF54160">
    <property type="entry name" value="Chromo domain-like"/>
    <property type="match status" value="1"/>
</dbReference>
<dbReference type="InterPro" id="IPR050951">
    <property type="entry name" value="Retrovirus_Pol_polyprotein"/>
</dbReference>
<dbReference type="PANTHER" id="PTHR37984:SF5">
    <property type="entry name" value="PROTEIN NYNRIN-LIKE"/>
    <property type="match status" value="1"/>
</dbReference>
<dbReference type="SUPFAM" id="SSF56672">
    <property type="entry name" value="DNA/RNA polymerases"/>
    <property type="match status" value="1"/>
</dbReference>
<dbReference type="InterPro" id="IPR016197">
    <property type="entry name" value="Chromo-like_dom_sf"/>
</dbReference>
<accession>A0ABQ8MTL7</accession>
<dbReference type="Gene3D" id="3.30.70.270">
    <property type="match status" value="2"/>
</dbReference>
<dbReference type="Gene3D" id="3.30.420.10">
    <property type="entry name" value="Ribonuclease H-like superfamily/Ribonuclease H"/>
    <property type="match status" value="1"/>
</dbReference>
<keyword evidence="4" id="KW-0511">Multifunctional enzyme</keyword>
<dbReference type="PROSITE" id="PS50878">
    <property type="entry name" value="RT_POL"/>
    <property type="match status" value="1"/>
</dbReference>
<keyword evidence="10" id="KW-1185">Reference proteome</keyword>
<dbReference type="InterPro" id="IPR043128">
    <property type="entry name" value="Rev_trsase/Diguanyl_cyclase"/>
</dbReference>
<dbReference type="Proteomes" id="UP000830375">
    <property type="component" value="Unassembled WGS sequence"/>
</dbReference>
<dbReference type="Pfam" id="PF00385">
    <property type="entry name" value="Chromo"/>
    <property type="match status" value="1"/>
</dbReference>
<evidence type="ECO:0000259" key="6">
    <source>
        <dbReference type="PROSITE" id="PS50013"/>
    </source>
</evidence>
<dbReference type="Gene3D" id="2.40.50.40">
    <property type="match status" value="1"/>
</dbReference>
<feature type="region of interest" description="Disordered" evidence="5">
    <location>
        <begin position="243"/>
        <end position="266"/>
    </location>
</feature>
<evidence type="ECO:0000259" key="7">
    <source>
        <dbReference type="PROSITE" id="PS50878"/>
    </source>
</evidence>
<evidence type="ECO:0000256" key="1">
    <source>
        <dbReference type="ARBA" id="ARBA00004123"/>
    </source>
</evidence>
<evidence type="ECO:0000259" key="8">
    <source>
        <dbReference type="PROSITE" id="PS50994"/>
    </source>
</evidence>
<dbReference type="InterPro" id="IPR056924">
    <property type="entry name" value="SH3_Tf2-1"/>
</dbReference>
<dbReference type="SUPFAM" id="SSF53098">
    <property type="entry name" value="Ribonuclease H-like"/>
    <property type="match status" value="1"/>
</dbReference>
<dbReference type="CDD" id="cd01647">
    <property type="entry name" value="RT_LTR"/>
    <property type="match status" value="1"/>
</dbReference>
<dbReference type="InterPro" id="IPR036397">
    <property type="entry name" value="RNaseH_sf"/>
</dbReference>
<organism evidence="9 10">
    <name type="scientific">Labeo rohita</name>
    <name type="common">Indian major carp</name>
    <name type="synonym">Cyprinus rohita</name>
    <dbReference type="NCBI Taxonomy" id="84645"/>
    <lineage>
        <taxon>Eukaryota</taxon>
        <taxon>Metazoa</taxon>
        <taxon>Chordata</taxon>
        <taxon>Craniata</taxon>
        <taxon>Vertebrata</taxon>
        <taxon>Euteleostomi</taxon>
        <taxon>Actinopterygii</taxon>
        <taxon>Neopterygii</taxon>
        <taxon>Teleostei</taxon>
        <taxon>Ostariophysi</taxon>
        <taxon>Cypriniformes</taxon>
        <taxon>Cyprinidae</taxon>
        <taxon>Labeoninae</taxon>
        <taxon>Labeonini</taxon>
        <taxon>Labeo</taxon>
    </lineage>
</organism>
<comment type="similarity">
    <text evidence="2">Belongs to the beta type-B retroviral polymerase family. HERV class-II K(HML-2) pol subfamily.</text>
</comment>
<dbReference type="InterPro" id="IPR012337">
    <property type="entry name" value="RNaseH-like_sf"/>
</dbReference>
<evidence type="ECO:0000313" key="9">
    <source>
        <dbReference type="EMBL" id="KAI2665727.1"/>
    </source>
</evidence>
<dbReference type="Pfam" id="PF00078">
    <property type="entry name" value="RVT_1"/>
    <property type="match status" value="1"/>
</dbReference>
<evidence type="ECO:0000256" key="5">
    <source>
        <dbReference type="SAM" id="MobiDB-lite"/>
    </source>
</evidence>
<evidence type="ECO:0000313" key="10">
    <source>
        <dbReference type="Proteomes" id="UP000830375"/>
    </source>
</evidence>
<dbReference type="PROSITE" id="PS50994">
    <property type="entry name" value="INTEGRASE"/>
    <property type="match status" value="1"/>
</dbReference>
<dbReference type="PROSITE" id="PS50013">
    <property type="entry name" value="CHROMO_2"/>
    <property type="match status" value="1"/>
</dbReference>
<dbReference type="Pfam" id="PF17919">
    <property type="entry name" value="RT_RNaseH_2"/>
    <property type="match status" value="1"/>
</dbReference>
<feature type="region of interest" description="Disordered" evidence="5">
    <location>
        <begin position="160"/>
        <end position="184"/>
    </location>
</feature>
<feature type="domain" description="Chromo" evidence="6">
    <location>
        <begin position="982"/>
        <end position="1040"/>
    </location>
</feature>
<evidence type="ECO:0000256" key="3">
    <source>
        <dbReference type="ARBA" id="ARBA00012180"/>
    </source>
</evidence>